<reference evidence="9" key="1">
    <citation type="submission" date="2020-09" db="EMBL/GenBank/DDBJ databases">
        <title>Hoyosella lacisalsi sp. nov., a halotolerant actinobacterium isolated from soil of Lake Gudzhirganskoe.</title>
        <authorList>
            <person name="Yang Q."/>
            <person name="Guo P.Y."/>
            <person name="Liu S.W."/>
            <person name="Li F.N."/>
            <person name="Sun C.H."/>
        </authorList>
    </citation>
    <scope>NUCLEOTIDE SEQUENCE</scope>
    <source>
        <strain evidence="9">G463</strain>
    </source>
</reference>
<organism evidence="9 10">
    <name type="scientific">Lolliginicoccus lacisalsi</name>
    <dbReference type="NCBI Taxonomy" id="2742202"/>
    <lineage>
        <taxon>Bacteria</taxon>
        <taxon>Bacillati</taxon>
        <taxon>Actinomycetota</taxon>
        <taxon>Actinomycetes</taxon>
        <taxon>Mycobacteriales</taxon>
        <taxon>Hoyosellaceae</taxon>
        <taxon>Lolliginicoccus</taxon>
    </lineage>
</organism>
<dbReference type="RefSeq" id="WP_192040020.1">
    <property type="nucleotide sequence ID" value="NZ_JACYWE010000009.1"/>
</dbReference>
<dbReference type="Pfam" id="PF07681">
    <property type="entry name" value="DoxX"/>
    <property type="match status" value="1"/>
</dbReference>
<evidence type="ECO:0000313" key="9">
    <source>
        <dbReference type="EMBL" id="MBD8507553.1"/>
    </source>
</evidence>
<keyword evidence="6 8" id="KW-0472">Membrane</keyword>
<dbReference type="InterPro" id="IPR051907">
    <property type="entry name" value="DoxX-like_oxidoreductase"/>
</dbReference>
<evidence type="ECO:0000256" key="8">
    <source>
        <dbReference type="SAM" id="Phobius"/>
    </source>
</evidence>
<dbReference type="PANTHER" id="PTHR33452:SF1">
    <property type="entry name" value="INNER MEMBRANE PROTEIN YPHA-RELATED"/>
    <property type="match status" value="1"/>
</dbReference>
<evidence type="ECO:0000256" key="5">
    <source>
        <dbReference type="ARBA" id="ARBA00022989"/>
    </source>
</evidence>
<feature type="transmembrane region" description="Helical" evidence="8">
    <location>
        <begin position="358"/>
        <end position="378"/>
    </location>
</feature>
<evidence type="ECO:0000256" key="3">
    <source>
        <dbReference type="ARBA" id="ARBA00022475"/>
    </source>
</evidence>
<keyword evidence="4 8" id="KW-0812">Transmembrane</keyword>
<comment type="caution">
    <text evidence="9">The sequence shown here is derived from an EMBL/GenBank/DDBJ whole genome shotgun (WGS) entry which is preliminary data.</text>
</comment>
<sequence length="382" mass="39224">MSDKRDDAEASSPNDSWGAAPSASDSGKDGSGTAPSPFDHATEEIAVGRPPREESAAEQTSAMRLGDSDDEDAGTPGFAWSRTPEPETGTPANPYSQHVTRGRPPRATAASGQGEDPATEEQARPEPVESAPTEQIPINRDPEPEQAYSSSQTVILKRPGNMDDTTPGLAPRSAEYHEPQPVAYDEPAAQAMAYGGYQEADRGAVMVPPTAVEPRRGTLDLGLLMLRLLIGGALIADGVRHLLGEGGGLGLDAVESLFATAGYDYASIVAISVLSAQIGGGALIVLGLATPFGAAVALAAMINVWAANQGARAALDGIGTPALELATILGVGAAGLVLTGPGRMSLERNAKWAVRPRWGASVLLVLGIIGGIAAWVVLTGKV</sequence>
<gene>
    <name evidence="9" type="ORF">HT102_13775</name>
</gene>
<evidence type="ECO:0000256" key="4">
    <source>
        <dbReference type="ARBA" id="ARBA00022692"/>
    </source>
</evidence>
<feature type="transmembrane region" description="Helical" evidence="8">
    <location>
        <begin position="318"/>
        <end position="338"/>
    </location>
</feature>
<dbReference type="GO" id="GO:0005886">
    <property type="term" value="C:plasma membrane"/>
    <property type="evidence" value="ECO:0007669"/>
    <property type="project" value="UniProtKB-SubCell"/>
</dbReference>
<evidence type="ECO:0000256" key="1">
    <source>
        <dbReference type="ARBA" id="ARBA00004651"/>
    </source>
</evidence>
<evidence type="ECO:0000256" key="2">
    <source>
        <dbReference type="ARBA" id="ARBA00006679"/>
    </source>
</evidence>
<protein>
    <submittedName>
        <fullName evidence="9">DoxX family membrane protein</fullName>
    </submittedName>
</protein>
<name>A0A927JEC7_9ACTN</name>
<dbReference type="AlphaFoldDB" id="A0A927JEC7"/>
<keyword evidence="3" id="KW-1003">Cell membrane</keyword>
<feature type="transmembrane region" description="Helical" evidence="8">
    <location>
        <begin position="283"/>
        <end position="306"/>
    </location>
</feature>
<comment type="similarity">
    <text evidence="2">Belongs to the DoxX family.</text>
</comment>
<comment type="subcellular location">
    <subcellularLocation>
        <location evidence="1">Cell membrane</location>
        <topology evidence="1">Multi-pass membrane protein</topology>
    </subcellularLocation>
</comment>
<accession>A0A927JEC7</accession>
<feature type="compositionally biased region" description="Polar residues" evidence="7">
    <location>
        <begin position="90"/>
        <end position="99"/>
    </location>
</feature>
<keyword evidence="5 8" id="KW-1133">Transmembrane helix</keyword>
<dbReference type="InterPro" id="IPR032808">
    <property type="entry name" value="DoxX"/>
</dbReference>
<dbReference type="PANTHER" id="PTHR33452">
    <property type="entry name" value="OXIDOREDUCTASE CATD-RELATED"/>
    <property type="match status" value="1"/>
</dbReference>
<dbReference type="EMBL" id="JACYWE010000009">
    <property type="protein sequence ID" value="MBD8507553.1"/>
    <property type="molecule type" value="Genomic_DNA"/>
</dbReference>
<proteinExistence type="inferred from homology"/>
<evidence type="ECO:0000313" key="10">
    <source>
        <dbReference type="Proteomes" id="UP000642993"/>
    </source>
</evidence>
<evidence type="ECO:0000256" key="7">
    <source>
        <dbReference type="SAM" id="MobiDB-lite"/>
    </source>
</evidence>
<evidence type="ECO:0000256" key="6">
    <source>
        <dbReference type="ARBA" id="ARBA00023136"/>
    </source>
</evidence>
<dbReference type="Proteomes" id="UP000642993">
    <property type="component" value="Unassembled WGS sequence"/>
</dbReference>
<feature type="region of interest" description="Disordered" evidence="7">
    <location>
        <begin position="1"/>
        <end position="147"/>
    </location>
</feature>
<keyword evidence="10" id="KW-1185">Reference proteome</keyword>